<comment type="catalytic activity">
    <reaction evidence="29">
        <text>2-(5Z,8Z,11Z,14Z-eicosatetraenoyl)-glycerol + H2O = glycerol + (5Z,8Z,11Z,14Z)-eicosatetraenoate + H(+)</text>
        <dbReference type="Rhea" id="RHEA:26132"/>
        <dbReference type="ChEBI" id="CHEBI:15377"/>
        <dbReference type="ChEBI" id="CHEBI:15378"/>
        <dbReference type="ChEBI" id="CHEBI:17754"/>
        <dbReference type="ChEBI" id="CHEBI:32395"/>
        <dbReference type="ChEBI" id="CHEBI:52392"/>
    </reaction>
    <physiologicalReaction direction="left-to-right" evidence="29">
        <dbReference type="Rhea" id="RHEA:26133"/>
    </physiologicalReaction>
</comment>
<comment type="catalytic activity">
    <reaction evidence="27">
        <text>1-(9Z-octadecenoyl)-glycerol + H2O = glycerol + (9Z)-octadecenoate + H(+)</text>
        <dbReference type="Rhea" id="RHEA:38487"/>
        <dbReference type="ChEBI" id="CHEBI:15377"/>
        <dbReference type="ChEBI" id="CHEBI:15378"/>
        <dbReference type="ChEBI" id="CHEBI:17754"/>
        <dbReference type="ChEBI" id="CHEBI:30823"/>
        <dbReference type="ChEBI" id="CHEBI:75342"/>
    </reaction>
    <physiologicalReaction direction="left-to-right" evidence="27">
        <dbReference type="Rhea" id="RHEA:38488"/>
    </physiologicalReaction>
</comment>
<evidence type="ECO:0000256" key="17">
    <source>
        <dbReference type="ARBA" id="ARBA00022801"/>
    </source>
</evidence>
<evidence type="ECO:0000256" key="33">
    <source>
        <dbReference type="ARBA" id="ARBA00048657"/>
    </source>
</evidence>
<evidence type="ECO:0000256" key="8">
    <source>
        <dbReference type="ARBA" id="ARBA00005189"/>
    </source>
</evidence>
<dbReference type="InterPro" id="IPR010468">
    <property type="entry name" value="HSL_N"/>
</dbReference>
<evidence type="ECO:0000256" key="5">
    <source>
        <dbReference type="ARBA" id="ARBA00004502"/>
    </source>
</evidence>
<evidence type="ECO:0000256" key="40">
    <source>
        <dbReference type="ARBA" id="ARBA00049519"/>
    </source>
</evidence>
<dbReference type="PANTHER" id="PTHR23025">
    <property type="entry name" value="TRIACYLGLYCEROL LIPASE"/>
    <property type="match status" value="1"/>
</dbReference>
<comment type="subunit">
    <text evidence="26">Monomer and homodimer. Interacts with CAVIN1 in the adipocyte cytoplasm. Interacts with PLIN5.</text>
</comment>
<comment type="catalytic activity">
    <reaction evidence="39">
        <text>2-(9Z-octadecenoyl)-glycerol + H2O = glycerol + (9Z)-octadecenoate + H(+)</text>
        <dbReference type="Rhea" id="RHEA:38491"/>
        <dbReference type="ChEBI" id="CHEBI:15377"/>
        <dbReference type="ChEBI" id="CHEBI:15378"/>
        <dbReference type="ChEBI" id="CHEBI:17754"/>
        <dbReference type="ChEBI" id="CHEBI:30823"/>
        <dbReference type="ChEBI" id="CHEBI:73990"/>
    </reaction>
    <physiologicalReaction direction="left-to-right" evidence="39">
        <dbReference type="Rhea" id="RHEA:38492"/>
    </physiologicalReaction>
</comment>
<evidence type="ECO:0000256" key="12">
    <source>
        <dbReference type="ARBA" id="ARBA00015845"/>
    </source>
</evidence>
<evidence type="ECO:0000256" key="29">
    <source>
        <dbReference type="ARBA" id="ARBA00047476"/>
    </source>
</evidence>
<comment type="catalytic activity">
    <reaction evidence="37">
        <text>a monoacylglycerol + H2O = glycerol + a fatty acid + H(+)</text>
        <dbReference type="Rhea" id="RHEA:15245"/>
        <dbReference type="ChEBI" id="CHEBI:15377"/>
        <dbReference type="ChEBI" id="CHEBI:15378"/>
        <dbReference type="ChEBI" id="CHEBI:17408"/>
        <dbReference type="ChEBI" id="CHEBI:17754"/>
        <dbReference type="ChEBI" id="CHEBI:28868"/>
        <dbReference type="EC" id="3.1.1.79"/>
    </reaction>
</comment>
<comment type="catalytic activity">
    <reaction evidence="30">
        <text>cholesteryl (9Z-octadecenoate) + H2O = cholesterol + (9Z)-octadecenoate + H(+)</text>
        <dbReference type="Rhea" id="RHEA:33875"/>
        <dbReference type="ChEBI" id="CHEBI:15377"/>
        <dbReference type="ChEBI" id="CHEBI:15378"/>
        <dbReference type="ChEBI" id="CHEBI:16113"/>
        <dbReference type="ChEBI" id="CHEBI:30823"/>
        <dbReference type="ChEBI" id="CHEBI:46898"/>
    </reaction>
    <physiologicalReaction direction="left-to-right" evidence="30">
        <dbReference type="Rhea" id="RHEA:33876"/>
    </physiologicalReaction>
</comment>
<reference evidence="43 44" key="2">
    <citation type="journal article" date="2022" name="Mol. Biol. Evol.">
        <title>Comparative Genomics Reveals Insights into the Divergent Evolution of Astigmatic Mites and Household Pest Adaptations.</title>
        <authorList>
            <person name="Xiong Q."/>
            <person name="Wan A.T."/>
            <person name="Liu X."/>
            <person name="Fung C.S."/>
            <person name="Xiao X."/>
            <person name="Malainual N."/>
            <person name="Hou J."/>
            <person name="Wang L."/>
            <person name="Wang M."/>
            <person name="Yang K.Y."/>
            <person name="Cui Y."/>
            <person name="Leung E.L."/>
            <person name="Nong W."/>
            <person name="Shin S.K."/>
            <person name="Au S.W."/>
            <person name="Jeong K.Y."/>
            <person name="Chew F.T."/>
            <person name="Hui J.H."/>
            <person name="Leung T.F."/>
            <person name="Tungtrongchitr A."/>
            <person name="Zhong N."/>
            <person name="Liu Z."/>
            <person name="Tsui S.K."/>
        </authorList>
    </citation>
    <scope>NUCLEOTIDE SEQUENCE [LARGE SCALE GENOMIC DNA]</scope>
    <source>
        <strain evidence="43">Derp</strain>
    </source>
</reference>
<feature type="domain" description="Alpha/beta hydrolase fold-3" evidence="42">
    <location>
        <begin position="347"/>
        <end position="507"/>
    </location>
</feature>
<keyword evidence="20" id="KW-0472">Membrane</keyword>
<evidence type="ECO:0000256" key="19">
    <source>
        <dbReference type="ARBA" id="ARBA00023098"/>
    </source>
</evidence>
<comment type="catalytic activity">
    <reaction evidence="38">
        <text>1,3-di-(9Z-octadecenoyl)-glycerol + H2O = 1-(9Z-octadecenoyl)-glycerol + (9Z)-octadecenoate + H(+)</text>
        <dbReference type="Rhea" id="RHEA:39939"/>
        <dbReference type="ChEBI" id="CHEBI:15377"/>
        <dbReference type="ChEBI" id="CHEBI:15378"/>
        <dbReference type="ChEBI" id="CHEBI:30823"/>
        <dbReference type="ChEBI" id="CHEBI:75342"/>
        <dbReference type="ChEBI" id="CHEBI:75735"/>
    </reaction>
    <physiologicalReaction direction="left-to-right" evidence="38">
        <dbReference type="Rhea" id="RHEA:39940"/>
    </physiologicalReaction>
</comment>
<dbReference type="Pfam" id="PF06350">
    <property type="entry name" value="HSL_N"/>
    <property type="match status" value="1"/>
</dbReference>
<dbReference type="EC" id="3.1.1.23" evidence="11"/>
<keyword evidence="21" id="KW-1207">Sterol metabolism</keyword>
<evidence type="ECO:0000256" key="7">
    <source>
        <dbReference type="ARBA" id="ARBA00004879"/>
    </source>
</evidence>
<dbReference type="InterPro" id="IPR029058">
    <property type="entry name" value="AB_hydrolase_fold"/>
</dbReference>
<evidence type="ECO:0000256" key="23">
    <source>
        <dbReference type="ARBA" id="ARBA00023406"/>
    </source>
</evidence>
<keyword evidence="44" id="KW-1185">Reference proteome</keyword>
<evidence type="ECO:0000256" key="32">
    <source>
        <dbReference type="ARBA" id="ARBA00048386"/>
    </source>
</evidence>
<keyword evidence="13" id="KW-1003">Cell membrane</keyword>
<evidence type="ECO:0000256" key="21">
    <source>
        <dbReference type="ARBA" id="ARBA00023166"/>
    </source>
</evidence>
<sequence>MYVVYYVSTTTLTFELFFHKQKLFFNNMALNSYLWNFIQSPVGYSFDIEKACIDKDRPIEEQLHEVFHSMKETYADDEELIAYIDRIKEDSELIYIQAVLFDFDEQTQGNGYWTLLIIMIKFGRILSDPDLKKKIGRLPLLHLMQIMTEGLKVGLQLHTPKLESLKSNDSNEKINLSLFTDEMDFEGILDLIQSLKVPMTSFYEHFNFCWLGTMSKVMQLFTNFMAIYSTQWKSFKIYNWFSTKARAQMFTNMVLNVNVDCLQSMWNITDFPLVRVFTPSFWNRFLIETINIYSPRQQRWIIDATKPIVHDRQADPNIPYPVMKSKSSVRGLLFRYRHNPKNKSLMFHLHGGGFISQSPESHACYLVKWVRKLDDIPILSIDYTLSPQVIFPEALQEILDVYLWLISKDPEVEKALGFLPEKIVFCGDSAGGNFSMAMMLILNQIQKKMAESDEDKQTFRYPNGLFLFYAPLVVATMVSPSRILTSIDGLIPLGTLLNCLGAYLPNEIFEDNLPEDENTDDVQGKETVAYQVGGYFVHKLKDALSYLLQLKVVYRIKPWYRRTGNLKKCLARMNAFVQNPFISPLLAESVEDFNHIPLYLYPLTFDAFLDDSIEMAKRWQKDKVKVEILDDLPHGFLNFVDFDYKARKASYKCIDRIKEILQHIDD</sequence>
<evidence type="ECO:0000256" key="10">
    <source>
        <dbReference type="ARBA" id="ARBA00013088"/>
    </source>
</evidence>
<evidence type="ECO:0000256" key="4">
    <source>
        <dbReference type="ARBA" id="ARBA00004345"/>
    </source>
</evidence>
<keyword evidence="15" id="KW-0153">Cholesterol metabolism</keyword>
<evidence type="ECO:0000256" key="39">
    <source>
        <dbReference type="ARBA" id="ARBA00049461"/>
    </source>
</evidence>
<keyword evidence="14" id="KW-0963">Cytoplasm</keyword>
<evidence type="ECO:0000256" key="24">
    <source>
        <dbReference type="ARBA" id="ARBA00030031"/>
    </source>
</evidence>
<dbReference type="Pfam" id="PF07859">
    <property type="entry name" value="Abhydrolase_3"/>
    <property type="match status" value="1"/>
</dbReference>
<comment type="catalytic activity">
    <reaction evidence="40">
        <text>1,2-di-(9Z-octadecenoyl)-sn-glycerol + H2O = (9Z-octadecenoyl)-glycerol + (9Z)-octadecenoate + H(+)</text>
        <dbReference type="Rhea" id="RHEA:39935"/>
        <dbReference type="ChEBI" id="CHEBI:15377"/>
        <dbReference type="ChEBI" id="CHEBI:15378"/>
        <dbReference type="ChEBI" id="CHEBI:30823"/>
        <dbReference type="ChEBI" id="CHEBI:52333"/>
        <dbReference type="ChEBI" id="CHEBI:75937"/>
    </reaction>
    <physiologicalReaction direction="left-to-right" evidence="40">
        <dbReference type="Rhea" id="RHEA:39936"/>
    </physiologicalReaction>
</comment>
<dbReference type="Proteomes" id="UP000887458">
    <property type="component" value="Unassembled WGS sequence"/>
</dbReference>
<evidence type="ECO:0000256" key="14">
    <source>
        <dbReference type="ARBA" id="ARBA00022490"/>
    </source>
</evidence>
<comment type="catalytic activity">
    <reaction evidence="28">
        <text>1,2-di-(9Z-octadecenoyl)-glycerol + H2O = 2-(9Z-octadecenoyl)-glycerol + (9Z)-octadecenoate + H(+)</text>
        <dbReference type="Rhea" id="RHEA:38659"/>
        <dbReference type="ChEBI" id="CHEBI:15377"/>
        <dbReference type="ChEBI" id="CHEBI:15378"/>
        <dbReference type="ChEBI" id="CHEBI:30823"/>
        <dbReference type="ChEBI" id="CHEBI:52323"/>
        <dbReference type="ChEBI" id="CHEBI:73990"/>
    </reaction>
    <physiologicalReaction direction="left-to-right" evidence="28">
        <dbReference type="Rhea" id="RHEA:38660"/>
    </physiologicalReaction>
</comment>
<dbReference type="InterPro" id="IPR013094">
    <property type="entry name" value="AB_hydrolase_3"/>
</dbReference>
<comment type="catalytic activity">
    <reaction evidence="33">
        <text>1,2-di-(9Z-octadecenoyl)-glycerol + (9Z)-octadecenoate + H(+) = 1,2,3-tri-(9Z-octadecenoyl)-glycerol + H2O</text>
        <dbReference type="Rhea" id="RHEA:38379"/>
        <dbReference type="ChEBI" id="CHEBI:15377"/>
        <dbReference type="ChEBI" id="CHEBI:15378"/>
        <dbReference type="ChEBI" id="CHEBI:30823"/>
        <dbReference type="ChEBI" id="CHEBI:52323"/>
        <dbReference type="ChEBI" id="CHEBI:53753"/>
    </reaction>
    <physiologicalReaction direction="right-to-left" evidence="33">
        <dbReference type="Rhea" id="RHEA:38381"/>
    </physiologicalReaction>
</comment>
<evidence type="ECO:0000256" key="3">
    <source>
        <dbReference type="ARBA" id="ARBA00004236"/>
    </source>
</evidence>
<comment type="catalytic activity">
    <reaction evidence="34">
        <text>1,2-di-(9Z-octadecenoyl)-glycerol + H2O = (9Z-octadecenoyl)-glycerol + (9Z)-octadecenoate + H(+)</text>
        <dbReference type="Rhea" id="RHEA:38455"/>
        <dbReference type="ChEBI" id="CHEBI:15377"/>
        <dbReference type="ChEBI" id="CHEBI:15378"/>
        <dbReference type="ChEBI" id="CHEBI:30823"/>
        <dbReference type="ChEBI" id="CHEBI:52323"/>
        <dbReference type="ChEBI" id="CHEBI:75937"/>
    </reaction>
    <physiologicalReaction direction="left-to-right" evidence="34">
        <dbReference type="Rhea" id="RHEA:38456"/>
    </physiologicalReaction>
</comment>
<evidence type="ECO:0000256" key="34">
    <source>
        <dbReference type="ARBA" id="ARBA00048674"/>
    </source>
</evidence>
<comment type="catalytic activity">
    <reaction evidence="31">
        <text>a diacylglycerol + H2O = a monoacylglycerol + a fatty acid + H(+)</text>
        <dbReference type="Rhea" id="RHEA:32731"/>
        <dbReference type="ChEBI" id="CHEBI:15377"/>
        <dbReference type="ChEBI" id="CHEBI:15378"/>
        <dbReference type="ChEBI" id="CHEBI:17408"/>
        <dbReference type="ChEBI" id="CHEBI:18035"/>
        <dbReference type="ChEBI" id="CHEBI:28868"/>
        <dbReference type="EC" id="3.1.1.79"/>
    </reaction>
</comment>
<evidence type="ECO:0000256" key="26">
    <source>
        <dbReference type="ARBA" id="ARBA00046695"/>
    </source>
</evidence>
<evidence type="ECO:0000259" key="41">
    <source>
        <dbReference type="Pfam" id="PF06350"/>
    </source>
</evidence>
<evidence type="ECO:0000313" key="43">
    <source>
        <dbReference type="EMBL" id="KAH9416372.1"/>
    </source>
</evidence>
<gene>
    <name evidence="43" type="ORF">DERP_000877</name>
</gene>
<evidence type="ECO:0000256" key="6">
    <source>
        <dbReference type="ARBA" id="ARBA00004514"/>
    </source>
</evidence>
<evidence type="ECO:0000256" key="9">
    <source>
        <dbReference type="ARBA" id="ARBA00010515"/>
    </source>
</evidence>
<evidence type="ECO:0000256" key="18">
    <source>
        <dbReference type="ARBA" id="ARBA00022963"/>
    </source>
</evidence>
<keyword evidence="22" id="KW-0753">Steroid metabolism</keyword>
<comment type="catalytic activity">
    <reaction evidence="32">
        <text>1,2,3-tri-(9Z-octadecenoyl)-glycerol + H2O = di-(9Z)-octadecenoylglycerol + (9Z)-octadecenoate + H(+)</text>
        <dbReference type="Rhea" id="RHEA:38575"/>
        <dbReference type="ChEBI" id="CHEBI:15377"/>
        <dbReference type="ChEBI" id="CHEBI:15378"/>
        <dbReference type="ChEBI" id="CHEBI:30823"/>
        <dbReference type="ChEBI" id="CHEBI:53753"/>
        <dbReference type="ChEBI" id="CHEBI:75945"/>
    </reaction>
    <physiologicalReaction direction="left-to-right" evidence="32">
        <dbReference type="Rhea" id="RHEA:38576"/>
    </physiologicalReaction>
</comment>
<evidence type="ECO:0000256" key="11">
    <source>
        <dbReference type="ARBA" id="ARBA00013254"/>
    </source>
</evidence>
<comment type="caution">
    <text evidence="43">The sequence shown here is derived from an EMBL/GenBank/DDBJ whole genome shotgun (WGS) entry which is preliminary data.</text>
</comment>
<evidence type="ECO:0000259" key="42">
    <source>
        <dbReference type="Pfam" id="PF07859"/>
    </source>
</evidence>
<evidence type="ECO:0000313" key="44">
    <source>
        <dbReference type="Proteomes" id="UP000887458"/>
    </source>
</evidence>
<evidence type="ECO:0000256" key="1">
    <source>
        <dbReference type="ARBA" id="ARBA00000803"/>
    </source>
</evidence>
<evidence type="ECO:0000256" key="2">
    <source>
        <dbReference type="ARBA" id="ARBA00001613"/>
    </source>
</evidence>
<evidence type="ECO:0000256" key="28">
    <source>
        <dbReference type="ARBA" id="ARBA00047458"/>
    </source>
</evidence>
<dbReference type="Gene3D" id="3.40.50.1820">
    <property type="entry name" value="alpha/beta hydrolase"/>
    <property type="match status" value="1"/>
</dbReference>
<dbReference type="EMBL" id="NJHN03000095">
    <property type="protein sequence ID" value="KAH9416372.1"/>
    <property type="molecule type" value="Genomic_DNA"/>
</dbReference>
<evidence type="ECO:0000256" key="31">
    <source>
        <dbReference type="ARBA" id="ARBA00047674"/>
    </source>
</evidence>
<dbReference type="PROSITE" id="PS01173">
    <property type="entry name" value="LIPASE_GDXG_HIS"/>
    <property type="match status" value="1"/>
</dbReference>
<evidence type="ECO:0000256" key="22">
    <source>
        <dbReference type="ARBA" id="ARBA00023221"/>
    </source>
</evidence>
<proteinExistence type="inferred from homology"/>
<comment type="subcellular location">
    <subcellularLocation>
        <location evidence="3">Cell membrane</location>
    </subcellularLocation>
    <subcellularLocation>
        <location evidence="6">Cytoplasm</location>
        <location evidence="6">Cytosol</location>
    </subcellularLocation>
    <subcellularLocation>
        <location evidence="5">Lipid droplet</location>
    </subcellularLocation>
    <subcellularLocation>
        <location evidence="4">Membrane</location>
        <location evidence="4">Caveola</location>
    </subcellularLocation>
</comment>
<comment type="catalytic activity">
    <reaction evidence="35">
        <text>all-trans-retinyl hexadecanoate + H2O = all-trans-retinol + hexadecanoate + H(+)</text>
        <dbReference type="Rhea" id="RHEA:13933"/>
        <dbReference type="ChEBI" id="CHEBI:7896"/>
        <dbReference type="ChEBI" id="CHEBI:15377"/>
        <dbReference type="ChEBI" id="CHEBI:15378"/>
        <dbReference type="ChEBI" id="CHEBI:17336"/>
        <dbReference type="ChEBI" id="CHEBI:17616"/>
    </reaction>
    <physiologicalReaction direction="left-to-right" evidence="35">
        <dbReference type="Rhea" id="RHEA:13934"/>
    </physiologicalReaction>
</comment>
<evidence type="ECO:0000256" key="20">
    <source>
        <dbReference type="ARBA" id="ARBA00023136"/>
    </source>
</evidence>
<evidence type="ECO:0000256" key="15">
    <source>
        <dbReference type="ARBA" id="ARBA00022548"/>
    </source>
</evidence>
<organism evidence="43 44">
    <name type="scientific">Dermatophagoides pteronyssinus</name>
    <name type="common">European house dust mite</name>
    <dbReference type="NCBI Taxonomy" id="6956"/>
    <lineage>
        <taxon>Eukaryota</taxon>
        <taxon>Metazoa</taxon>
        <taxon>Ecdysozoa</taxon>
        <taxon>Arthropoda</taxon>
        <taxon>Chelicerata</taxon>
        <taxon>Arachnida</taxon>
        <taxon>Acari</taxon>
        <taxon>Acariformes</taxon>
        <taxon>Sarcoptiformes</taxon>
        <taxon>Astigmata</taxon>
        <taxon>Psoroptidia</taxon>
        <taxon>Analgoidea</taxon>
        <taxon>Pyroglyphidae</taxon>
        <taxon>Dermatophagoidinae</taxon>
        <taxon>Dermatophagoides</taxon>
    </lineage>
</organism>
<evidence type="ECO:0000256" key="13">
    <source>
        <dbReference type="ARBA" id="ARBA00022475"/>
    </source>
</evidence>
<keyword evidence="16" id="KW-0551">Lipid droplet</keyword>
<protein>
    <recommendedName>
        <fullName evidence="12">Hormone-sensitive lipase</fullName>
        <ecNumber evidence="11">3.1.1.23</ecNumber>
        <ecNumber evidence="10">3.1.1.79</ecNumber>
    </recommendedName>
    <alternativeName>
        <fullName evidence="25">Monoacylglycerol lipase LIPE</fullName>
    </alternativeName>
    <alternativeName>
        <fullName evidence="24">Retinyl ester hydrolase</fullName>
    </alternativeName>
</protein>
<comment type="catalytic activity">
    <reaction evidence="2">
        <text>Hydrolyzes glycerol monoesters of long-chain fatty acids.</text>
        <dbReference type="EC" id="3.1.1.23"/>
    </reaction>
</comment>
<evidence type="ECO:0000256" key="36">
    <source>
        <dbReference type="ARBA" id="ARBA00049143"/>
    </source>
</evidence>
<comment type="catalytic activity">
    <reaction evidence="36">
        <text>2,3-di-(9Z)-octadecenoyl-sn-glycerol + H2O = 2-(9Z-octadecenoyl)-glycerol + (9Z)-octadecenoate + H(+)</text>
        <dbReference type="Rhea" id="RHEA:38383"/>
        <dbReference type="ChEBI" id="CHEBI:15377"/>
        <dbReference type="ChEBI" id="CHEBI:15378"/>
        <dbReference type="ChEBI" id="CHEBI:30823"/>
        <dbReference type="ChEBI" id="CHEBI:73990"/>
        <dbReference type="ChEBI" id="CHEBI:75824"/>
    </reaction>
    <physiologicalReaction direction="left-to-right" evidence="36">
        <dbReference type="Rhea" id="RHEA:38384"/>
    </physiologicalReaction>
</comment>
<comment type="pathway">
    <text evidence="7">Glycerolipid metabolism; triacylglycerol degradation.</text>
</comment>
<dbReference type="EC" id="3.1.1.79" evidence="10"/>
<evidence type="ECO:0000256" key="27">
    <source>
        <dbReference type="ARBA" id="ARBA00047438"/>
    </source>
</evidence>
<feature type="domain" description="Hormone-sensitive lipase N-terminal" evidence="41">
    <location>
        <begin position="78"/>
        <end position="277"/>
    </location>
</feature>
<evidence type="ECO:0000256" key="25">
    <source>
        <dbReference type="ARBA" id="ARBA00031112"/>
    </source>
</evidence>
<evidence type="ECO:0000256" key="38">
    <source>
        <dbReference type="ARBA" id="ARBA00049372"/>
    </source>
</evidence>
<accession>A0ABQ8J1H7</accession>
<dbReference type="PANTHER" id="PTHR23025:SF3">
    <property type="entry name" value="HORMONE-SENSITIVE LIPASE"/>
    <property type="match status" value="1"/>
</dbReference>
<name>A0ABQ8J1H7_DERPT</name>
<dbReference type="InterPro" id="IPR002168">
    <property type="entry name" value="Lipase_GDXG_HIS_AS"/>
</dbReference>
<evidence type="ECO:0000256" key="35">
    <source>
        <dbReference type="ARBA" id="ARBA00049053"/>
    </source>
</evidence>
<evidence type="ECO:0000256" key="16">
    <source>
        <dbReference type="ARBA" id="ARBA00022677"/>
    </source>
</evidence>
<keyword evidence="18" id="KW-0442">Lipid degradation</keyword>
<comment type="catalytic activity">
    <reaction evidence="1">
        <text>a triacylglycerol + H2O = a diacylglycerol + a fatty acid + H(+)</text>
        <dbReference type="Rhea" id="RHEA:12044"/>
        <dbReference type="ChEBI" id="CHEBI:15377"/>
        <dbReference type="ChEBI" id="CHEBI:15378"/>
        <dbReference type="ChEBI" id="CHEBI:17855"/>
        <dbReference type="ChEBI" id="CHEBI:18035"/>
        <dbReference type="ChEBI" id="CHEBI:28868"/>
        <dbReference type="EC" id="3.1.1.79"/>
    </reaction>
</comment>
<reference evidence="43 44" key="1">
    <citation type="journal article" date="2018" name="J. Allergy Clin. Immunol.">
        <title>High-quality assembly of Dermatophagoides pteronyssinus genome and transcriptome reveals a wide range of novel allergens.</title>
        <authorList>
            <person name="Liu X.Y."/>
            <person name="Yang K.Y."/>
            <person name="Wang M.Q."/>
            <person name="Kwok J.S."/>
            <person name="Zeng X."/>
            <person name="Yang Z."/>
            <person name="Xiao X.J."/>
            <person name="Lau C.P."/>
            <person name="Li Y."/>
            <person name="Huang Z.M."/>
            <person name="Ba J.G."/>
            <person name="Yim A.K."/>
            <person name="Ouyang C.Y."/>
            <person name="Ngai S.M."/>
            <person name="Chan T.F."/>
            <person name="Leung E.L."/>
            <person name="Liu L."/>
            <person name="Liu Z.G."/>
            <person name="Tsui S.K."/>
        </authorList>
    </citation>
    <scope>NUCLEOTIDE SEQUENCE [LARGE SCALE GENOMIC DNA]</scope>
    <source>
        <strain evidence="43">Derp</strain>
    </source>
</reference>
<evidence type="ECO:0000256" key="30">
    <source>
        <dbReference type="ARBA" id="ARBA00047653"/>
    </source>
</evidence>
<comment type="catalytic activity">
    <reaction evidence="23">
        <text>1-O-hexadecyl-2-acetyl-sn-glycerol + H2O = 1-O-hexadecyl-sn-glycerol + acetate + H(+)</text>
        <dbReference type="Rhea" id="RHEA:38563"/>
        <dbReference type="ChEBI" id="CHEBI:15377"/>
        <dbReference type="ChEBI" id="CHEBI:15378"/>
        <dbReference type="ChEBI" id="CHEBI:30089"/>
        <dbReference type="ChEBI" id="CHEBI:34115"/>
        <dbReference type="ChEBI" id="CHEBI:75936"/>
    </reaction>
    <physiologicalReaction direction="left-to-right" evidence="23">
        <dbReference type="Rhea" id="RHEA:38564"/>
    </physiologicalReaction>
</comment>
<comment type="similarity">
    <text evidence="9">Belongs to the 'GDXG' lipolytic enzyme family.</text>
</comment>
<keyword evidence="17" id="KW-0378">Hydrolase</keyword>
<keyword evidence="19" id="KW-0443">Lipid metabolism</keyword>
<dbReference type="SUPFAM" id="SSF53474">
    <property type="entry name" value="alpha/beta-Hydrolases"/>
    <property type="match status" value="1"/>
</dbReference>
<comment type="pathway">
    <text evidence="8">Lipid metabolism.</text>
</comment>
<evidence type="ECO:0000256" key="37">
    <source>
        <dbReference type="ARBA" id="ARBA00049208"/>
    </source>
</evidence>